<feature type="transmembrane region" description="Helical" evidence="6">
    <location>
        <begin position="385"/>
        <end position="406"/>
    </location>
</feature>
<feature type="transmembrane region" description="Helical" evidence="6">
    <location>
        <begin position="59"/>
        <end position="76"/>
    </location>
</feature>
<evidence type="ECO:0000256" key="1">
    <source>
        <dbReference type="ARBA" id="ARBA00004141"/>
    </source>
</evidence>
<keyword evidence="3 6" id="KW-0812">Transmembrane</keyword>
<feature type="transmembrane region" description="Helical" evidence="6">
    <location>
        <begin position="327"/>
        <end position="350"/>
    </location>
</feature>
<comment type="subcellular location">
    <subcellularLocation>
        <location evidence="1">Membrane</location>
        <topology evidence="1">Multi-pass membrane protein</topology>
    </subcellularLocation>
</comment>
<feature type="domain" description="Major facilitator superfamily (MFS) profile" evidence="7">
    <location>
        <begin position="63"/>
        <end position="475"/>
    </location>
</feature>
<reference evidence="8" key="1">
    <citation type="submission" date="2015-01" db="EMBL/GenBank/DDBJ databases">
        <authorList>
            <consortium name="The Broad Institute Genomics Platform"/>
            <person name="Cuomo C."/>
            <person name="Litvintseva A."/>
            <person name="Chen Y."/>
            <person name="Heitman J."/>
            <person name="Sun S."/>
            <person name="Springer D."/>
            <person name="Dromer F."/>
            <person name="Young S."/>
            <person name="Zeng Q."/>
            <person name="Gargeya S."/>
            <person name="Abouelleil A."/>
            <person name="Alvarado L."/>
            <person name="Chapman S.B."/>
            <person name="Gainer-Dewar J."/>
            <person name="Goldberg J."/>
            <person name="Griggs A."/>
            <person name="Gujja S."/>
            <person name="Hansen M."/>
            <person name="Howarth C."/>
            <person name="Imamovic A."/>
            <person name="Larimer J."/>
            <person name="Murphy C."/>
            <person name="Naylor J."/>
            <person name="Pearson M."/>
            <person name="Priest M."/>
            <person name="Roberts A."/>
            <person name="Saif S."/>
            <person name="Shea T."/>
            <person name="Sykes S."/>
            <person name="Wortman J."/>
            <person name="Nusbaum C."/>
            <person name="Birren B."/>
        </authorList>
    </citation>
    <scope>NUCLEOTIDE SEQUENCE</scope>
    <source>
        <strain evidence="8">IND107</strain>
    </source>
</reference>
<dbReference type="InterPro" id="IPR011701">
    <property type="entry name" value="MFS"/>
</dbReference>
<feature type="transmembrane region" description="Helical" evidence="6">
    <location>
        <begin position="190"/>
        <end position="211"/>
    </location>
</feature>
<proteinExistence type="predicted"/>
<feature type="transmembrane region" description="Helical" evidence="6">
    <location>
        <begin position="128"/>
        <end position="150"/>
    </location>
</feature>
<reference evidence="8" key="2">
    <citation type="submission" date="2024-01" db="EMBL/GenBank/DDBJ databases">
        <title>Comparative genomics of Cryptococcus and Kwoniella reveals pathogenesis evolution and contrasting modes of karyotype evolution via chromosome fusion or intercentromeric recombination.</title>
        <authorList>
            <person name="Coelho M.A."/>
            <person name="David-Palma M."/>
            <person name="Shea T."/>
            <person name="Bowers K."/>
            <person name="Mcginley-Smith S."/>
            <person name="Mohammad A.W."/>
            <person name="Gnirke A."/>
            <person name="Yurkov A.M."/>
            <person name="Nowrousian M."/>
            <person name="Sun S."/>
            <person name="Cuomo C.A."/>
            <person name="Heitman J."/>
        </authorList>
    </citation>
    <scope>NUCLEOTIDE SEQUENCE</scope>
    <source>
        <strain evidence="8">IND107</strain>
    </source>
</reference>
<keyword evidence="9" id="KW-1185">Reference proteome</keyword>
<dbReference type="Pfam" id="PF07690">
    <property type="entry name" value="MFS_1"/>
    <property type="match status" value="1"/>
</dbReference>
<dbReference type="Proteomes" id="UP000054399">
    <property type="component" value="Unassembled WGS sequence"/>
</dbReference>
<evidence type="ECO:0000313" key="9">
    <source>
        <dbReference type="Proteomes" id="UP000054399"/>
    </source>
</evidence>
<dbReference type="SUPFAM" id="SSF103473">
    <property type="entry name" value="MFS general substrate transporter"/>
    <property type="match status" value="1"/>
</dbReference>
<dbReference type="RefSeq" id="XP_066617322.1">
    <property type="nucleotide sequence ID" value="XM_066755421.1"/>
</dbReference>
<dbReference type="PANTHER" id="PTHR43791">
    <property type="entry name" value="PERMEASE-RELATED"/>
    <property type="match status" value="1"/>
</dbReference>
<feature type="transmembrane region" description="Helical" evidence="6">
    <location>
        <begin position="223"/>
        <end position="244"/>
    </location>
</feature>
<gene>
    <name evidence="8" type="ORF">I308_100858</name>
</gene>
<feature type="transmembrane region" description="Helical" evidence="6">
    <location>
        <begin position="357"/>
        <end position="379"/>
    </location>
</feature>
<sequence length="506" mass="56322">MSTNSQAIAAPYEEKLNDEMIEDVAVKQEDHAIAILPESLWGMSEEERNALERKIVRKMDLIVLPIIMILYILNYIDRQNLAVSKLQGIMIDLDLTTQQFATCVSVLFAGYLPFQIPSNYIISRIPRPGLYICCAVICWGAISAATAAVQSYSALVGIRVVLGAVEAVFFPGVLYYLSAWYTKKELGKRYAGLFIGQQLGNGFGGLIAAGVLKLDGKHGIRGWRWLFIVEGTATVGFGIIFAFLMPEFPHNARVLKPVERDLAVWRLEQEAGAGEAHDDTSTARAYLSALKDPKVYMLIGCMICSQAMGSVGNFFPTILAALGYDSLITLCLTAPPYIFACFIFAGISWWSDRKQILYWPIILCLCIGIVIYIIAMTTLNVGARYFAMMWTPVANVVPQLFIYNTLSLHVARPYPKRAAGLALINAIGGTSNIWGSYVWFEPPHFYAGFGMVLAVNVVFLCIITFYRFFVRRENRRLDAGGEQARAVMSRGVTEEQMSLGWRFVGY</sequence>
<feature type="transmembrane region" description="Helical" evidence="6">
    <location>
        <begin position="156"/>
        <end position="178"/>
    </location>
</feature>
<evidence type="ECO:0000259" key="7">
    <source>
        <dbReference type="PROSITE" id="PS50850"/>
    </source>
</evidence>
<dbReference type="Gene3D" id="1.20.1250.20">
    <property type="entry name" value="MFS general substrate transporter like domains"/>
    <property type="match status" value="1"/>
</dbReference>
<dbReference type="GeneID" id="91987716"/>
<comment type="caution">
    <text evidence="8">The sequence shown here is derived from an EMBL/GenBank/DDBJ whole genome shotgun (WGS) entry which is preliminary data.</text>
</comment>
<evidence type="ECO:0000256" key="2">
    <source>
        <dbReference type="ARBA" id="ARBA00022448"/>
    </source>
</evidence>
<keyword evidence="2" id="KW-0813">Transport</keyword>
<dbReference type="PANTHER" id="PTHR43791:SF23">
    <property type="entry name" value="MAJOR FACILITATOR SUPERFAMILY (MFS) PROFILE DOMAIN-CONTAINING PROTEIN"/>
    <property type="match status" value="1"/>
</dbReference>
<feature type="transmembrane region" description="Helical" evidence="6">
    <location>
        <begin position="96"/>
        <end position="116"/>
    </location>
</feature>
<dbReference type="EMBL" id="ATAM02000001">
    <property type="protein sequence ID" value="KAL0256045.1"/>
    <property type="molecule type" value="Genomic_DNA"/>
</dbReference>
<feature type="transmembrane region" description="Helical" evidence="6">
    <location>
        <begin position="295"/>
        <end position="315"/>
    </location>
</feature>
<keyword evidence="4 6" id="KW-1133">Transmembrane helix</keyword>
<protein>
    <recommendedName>
        <fullName evidence="7">Major facilitator superfamily (MFS) profile domain-containing protein</fullName>
    </recommendedName>
</protein>
<evidence type="ECO:0000256" key="4">
    <source>
        <dbReference type="ARBA" id="ARBA00022989"/>
    </source>
</evidence>
<evidence type="ECO:0000256" key="3">
    <source>
        <dbReference type="ARBA" id="ARBA00022692"/>
    </source>
</evidence>
<feature type="transmembrane region" description="Helical" evidence="6">
    <location>
        <begin position="446"/>
        <end position="469"/>
    </location>
</feature>
<evidence type="ECO:0000313" key="8">
    <source>
        <dbReference type="EMBL" id="KAL0256045.1"/>
    </source>
</evidence>
<evidence type="ECO:0000256" key="5">
    <source>
        <dbReference type="ARBA" id="ARBA00023136"/>
    </source>
</evidence>
<dbReference type="InterPro" id="IPR020846">
    <property type="entry name" value="MFS_dom"/>
</dbReference>
<evidence type="ECO:0000256" key="6">
    <source>
        <dbReference type="SAM" id="Phobius"/>
    </source>
</evidence>
<dbReference type="InterPro" id="IPR036259">
    <property type="entry name" value="MFS_trans_sf"/>
</dbReference>
<dbReference type="PROSITE" id="PS50850">
    <property type="entry name" value="MFS"/>
    <property type="match status" value="1"/>
</dbReference>
<organism evidence="8 9">
    <name type="scientific">Cryptococcus tetragattii IND107</name>
    <dbReference type="NCBI Taxonomy" id="1296105"/>
    <lineage>
        <taxon>Eukaryota</taxon>
        <taxon>Fungi</taxon>
        <taxon>Dikarya</taxon>
        <taxon>Basidiomycota</taxon>
        <taxon>Agaricomycotina</taxon>
        <taxon>Tremellomycetes</taxon>
        <taxon>Tremellales</taxon>
        <taxon>Cryptococcaceae</taxon>
        <taxon>Cryptococcus</taxon>
        <taxon>Cryptococcus gattii species complex</taxon>
    </lineage>
</organism>
<name>A0ABR3C603_9TREE</name>
<accession>A0ABR3C603</accession>
<feature type="transmembrane region" description="Helical" evidence="6">
    <location>
        <begin position="418"/>
        <end position="440"/>
    </location>
</feature>
<keyword evidence="5 6" id="KW-0472">Membrane</keyword>